<proteinExistence type="predicted"/>
<keyword evidence="1" id="KW-0732">Signal</keyword>
<dbReference type="AlphaFoldDB" id="A0AAN6X486"/>
<comment type="caution">
    <text evidence="2">The sequence shown here is derived from an EMBL/GenBank/DDBJ whole genome shotgun (WGS) entry which is preliminary data.</text>
</comment>
<reference evidence="2" key="2">
    <citation type="submission" date="2023-05" db="EMBL/GenBank/DDBJ databases">
        <authorList>
            <consortium name="Lawrence Berkeley National Laboratory"/>
            <person name="Steindorff A."/>
            <person name="Hensen N."/>
            <person name="Bonometti L."/>
            <person name="Westerberg I."/>
            <person name="Brannstrom I.O."/>
            <person name="Guillou S."/>
            <person name="Cros-Aarteil S."/>
            <person name="Calhoun S."/>
            <person name="Haridas S."/>
            <person name="Kuo A."/>
            <person name="Mondo S."/>
            <person name="Pangilinan J."/>
            <person name="Riley R."/>
            <person name="Labutti K."/>
            <person name="Andreopoulos B."/>
            <person name="Lipzen A."/>
            <person name="Chen C."/>
            <person name="Yanf M."/>
            <person name="Daum C."/>
            <person name="Ng V."/>
            <person name="Clum A."/>
            <person name="Ohm R."/>
            <person name="Martin F."/>
            <person name="Silar P."/>
            <person name="Natvig D."/>
            <person name="Lalanne C."/>
            <person name="Gautier V."/>
            <person name="Ament-Velasquez S.L."/>
            <person name="Kruys A."/>
            <person name="Hutchinson M.I."/>
            <person name="Powell A.J."/>
            <person name="Barry K."/>
            <person name="Miller A.N."/>
            <person name="Grigoriev I.V."/>
            <person name="Debuchy R."/>
            <person name="Gladieux P."/>
            <person name="Thoren M.H."/>
            <person name="Johannesson H."/>
        </authorList>
    </citation>
    <scope>NUCLEOTIDE SEQUENCE</scope>
    <source>
        <strain evidence="2">PSN309</strain>
    </source>
</reference>
<feature type="chain" id="PRO_5042892869" description="Secreted protein" evidence="1">
    <location>
        <begin position="24"/>
        <end position="182"/>
    </location>
</feature>
<protein>
    <recommendedName>
        <fullName evidence="4">Secreted protein</fullName>
    </recommendedName>
</protein>
<evidence type="ECO:0000313" key="2">
    <source>
        <dbReference type="EMBL" id="KAK4191807.1"/>
    </source>
</evidence>
<evidence type="ECO:0000256" key="1">
    <source>
        <dbReference type="SAM" id="SignalP"/>
    </source>
</evidence>
<accession>A0AAN6X486</accession>
<dbReference type="EMBL" id="MU864357">
    <property type="protein sequence ID" value="KAK4191807.1"/>
    <property type="molecule type" value="Genomic_DNA"/>
</dbReference>
<reference evidence="2" key="1">
    <citation type="journal article" date="2023" name="Mol. Phylogenet. Evol.">
        <title>Genome-scale phylogeny and comparative genomics of the fungal order Sordariales.</title>
        <authorList>
            <person name="Hensen N."/>
            <person name="Bonometti L."/>
            <person name="Westerberg I."/>
            <person name="Brannstrom I.O."/>
            <person name="Guillou S."/>
            <person name="Cros-Aarteil S."/>
            <person name="Calhoun S."/>
            <person name="Haridas S."/>
            <person name="Kuo A."/>
            <person name="Mondo S."/>
            <person name="Pangilinan J."/>
            <person name="Riley R."/>
            <person name="LaButti K."/>
            <person name="Andreopoulos B."/>
            <person name="Lipzen A."/>
            <person name="Chen C."/>
            <person name="Yan M."/>
            <person name="Daum C."/>
            <person name="Ng V."/>
            <person name="Clum A."/>
            <person name="Steindorff A."/>
            <person name="Ohm R.A."/>
            <person name="Martin F."/>
            <person name="Silar P."/>
            <person name="Natvig D.O."/>
            <person name="Lalanne C."/>
            <person name="Gautier V."/>
            <person name="Ament-Velasquez S.L."/>
            <person name="Kruys A."/>
            <person name="Hutchinson M.I."/>
            <person name="Powell A.J."/>
            <person name="Barry K."/>
            <person name="Miller A.N."/>
            <person name="Grigoriev I.V."/>
            <person name="Debuchy R."/>
            <person name="Gladieux P."/>
            <person name="Hiltunen Thoren M."/>
            <person name="Johannesson H."/>
        </authorList>
    </citation>
    <scope>NUCLEOTIDE SEQUENCE</scope>
    <source>
        <strain evidence="2">PSN309</strain>
    </source>
</reference>
<organism evidence="2 3">
    <name type="scientific">Podospora australis</name>
    <dbReference type="NCBI Taxonomy" id="1536484"/>
    <lineage>
        <taxon>Eukaryota</taxon>
        <taxon>Fungi</taxon>
        <taxon>Dikarya</taxon>
        <taxon>Ascomycota</taxon>
        <taxon>Pezizomycotina</taxon>
        <taxon>Sordariomycetes</taxon>
        <taxon>Sordariomycetidae</taxon>
        <taxon>Sordariales</taxon>
        <taxon>Podosporaceae</taxon>
        <taxon>Podospora</taxon>
    </lineage>
</organism>
<feature type="signal peptide" evidence="1">
    <location>
        <begin position="1"/>
        <end position="23"/>
    </location>
</feature>
<gene>
    <name evidence="2" type="ORF">QBC35DRAFT_277951</name>
</gene>
<evidence type="ECO:0008006" key="4">
    <source>
        <dbReference type="Google" id="ProtNLM"/>
    </source>
</evidence>
<keyword evidence="3" id="KW-1185">Reference proteome</keyword>
<dbReference type="Proteomes" id="UP001302126">
    <property type="component" value="Unassembled WGS sequence"/>
</dbReference>
<name>A0AAN6X486_9PEZI</name>
<evidence type="ECO:0000313" key="3">
    <source>
        <dbReference type="Proteomes" id="UP001302126"/>
    </source>
</evidence>
<sequence>MQASILGAYVLMMSYIWFSETAAEKCVEHICMYTSPYGCPMESRGLYDVPLIPGHPPSTGTGDTTPGIPPEVLEVDWEGVDGVPTVIPVAEVLVLVVAFCLGSSPEVSVPDGDACAVAIADCGLLFCLLLEAKPPATPPPIPPAIITTSTTMMIQNTVTDNPGIVFLGASSTVVVWCSVFSP</sequence>